<dbReference type="SUPFAM" id="SSF48008">
    <property type="entry name" value="GntR ligand-binding domain-like"/>
    <property type="match status" value="1"/>
</dbReference>
<dbReference type="Pfam" id="PF00392">
    <property type="entry name" value="GntR"/>
    <property type="match status" value="1"/>
</dbReference>
<dbReference type="SMART" id="SM00895">
    <property type="entry name" value="FCD"/>
    <property type="match status" value="1"/>
</dbReference>
<dbReference type="CDD" id="cd07377">
    <property type="entry name" value="WHTH_GntR"/>
    <property type="match status" value="1"/>
</dbReference>
<dbReference type="PANTHER" id="PTHR43537:SF5">
    <property type="entry name" value="UXU OPERON TRANSCRIPTIONAL REGULATOR"/>
    <property type="match status" value="1"/>
</dbReference>
<dbReference type="SUPFAM" id="SSF46785">
    <property type="entry name" value="Winged helix' DNA-binding domain"/>
    <property type="match status" value="1"/>
</dbReference>
<evidence type="ECO:0000313" key="6">
    <source>
        <dbReference type="Proteomes" id="UP001239909"/>
    </source>
</evidence>
<sequence length="229" mass="25741">MESEGRRRIGSSEVTASLRREIMSGHLMQGDRLPPERALSERFGVARGTVREALGRLAREGLVEIRPGSGAYVRSSAVGAVNPVIDNTGPLELIDTRFALEPHICRLAVLHARREDLDRYEALLGQMEESEGNPERFSDADTEFHTLLAQSTGNGLLIWIVGQISSVRGRDQWYRMRTLTLDREMIAAYNRQHREIVAAIREREPERAAEAMKRHLETARLSLTRAAST</sequence>
<dbReference type="InterPro" id="IPR036390">
    <property type="entry name" value="WH_DNA-bd_sf"/>
</dbReference>
<dbReference type="SMART" id="SM00345">
    <property type="entry name" value="HTH_GNTR"/>
    <property type="match status" value="1"/>
</dbReference>
<keyword evidence="3" id="KW-0804">Transcription</keyword>
<dbReference type="RefSeq" id="WP_285673667.1">
    <property type="nucleotide sequence ID" value="NZ_BSYI01000039.1"/>
</dbReference>
<evidence type="ECO:0000256" key="1">
    <source>
        <dbReference type="ARBA" id="ARBA00023015"/>
    </source>
</evidence>
<dbReference type="Gene3D" id="1.20.120.530">
    <property type="entry name" value="GntR ligand-binding domain-like"/>
    <property type="match status" value="1"/>
</dbReference>
<dbReference type="InterPro" id="IPR008920">
    <property type="entry name" value="TF_FadR/GntR_C"/>
</dbReference>
<comment type="caution">
    <text evidence="5">The sequence shown here is derived from an EMBL/GenBank/DDBJ whole genome shotgun (WGS) entry which is preliminary data.</text>
</comment>
<keyword evidence="1" id="KW-0805">Transcription regulation</keyword>
<evidence type="ECO:0000313" key="5">
    <source>
        <dbReference type="EMBL" id="GMG84597.1"/>
    </source>
</evidence>
<dbReference type="InterPro" id="IPR036388">
    <property type="entry name" value="WH-like_DNA-bd_sf"/>
</dbReference>
<protein>
    <submittedName>
        <fullName evidence="5">GntR family transcriptional regulator</fullName>
    </submittedName>
</protein>
<dbReference type="PRINTS" id="PR00035">
    <property type="entry name" value="HTHGNTR"/>
</dbReference>
<dbReference type="EMBL" id="BSYI01000039">
    <property type="protein sequence ID" value="GMG84597.1"/>
    <property type="molecule type" value="Genomic_DNA"/>
</dbReference>
<dbReference type="PROSITE" id="PS50949">
    <property type="entry name" value="HTH_GNTR"/>
    <property type="match status" value="1"/>
</dbReference>
<dbReference type="Proteomes" id="UP001239909">
    <property type="component" value="Unassembled WGS sequence"/>
</dbReference>
<keyword evidence="6" id="KW-1185">Reference proteome</keyword>
<dbReference type="InterPro" id="IPR000524">
    <property type="entry name" value="Tscrpt_reg_HTH_GntR"/>
</dbReference>
<name>A0ABQ6LNM2_9RHOB</name>
<dbReference type="Gene3D" id="1.10.10.10">
    <property type="entry name" value="Winged helix-like DNA-binding domain superfamily/Winged helix DNA-binding domain"/>
    <property type="match status" value="1"/>
</dbReference>
<keyword evidence="2" id="KW-0238">DNA-binding</keyword>
<reference evidence="5 6" key="1">
    <citation type="submission" date="2023-04" db="EMBL/GenBank/DDBJ databases">
        <title>Marinoamorphus aggregata gen. nov., sp. Nov., isolate from tissue of brittle star Ophioplocus japonicus.</title>
        <authorList>
            <person name="Kawano K."/>
            <person name="Sawayama S."/>
            <person name="Nakagawa S."/>
        </authorList>
    </citation>
    <scope>NUCLEOTIDE SEQUENCE [LARGE SCALE GENOMIC DNA]</scope>
    <source>
        <strain evidence="5 6">NKW23</strain>
    </source>
</reference>
<feature type="domain" description="HTH gntR-type" evidence="4">
    <location>
        <begin position="8"/>
        <end position="76"/>
    </location>
</feature>
<organism evidence="5 6">
    <name type="scientific">Paralimibaculum aggregatum</name>
    <dbReference type="NCBI Taxonomy" id="3036245"/>
    <lineage>
        <taxon>Bacteria</taxon>
        <taxon>Pseudomonadati</taxon>
        <taxon>Pseudomonadota</taxon>
        <taxon>Alphaproteobacteria</taxon>
        <taxon>Rhodobacterales</taxon>
        <taxon>Paracoccaceae</taxon>
        <taxon>Paralimibaculum</taxon>
    </lineage>
</organism>
<accession>A0ABQ6LNM2</accession>
<evidence type="ECO:0000256" key="3">
    <source>
        <dbReference type="ARBA" id="ARBA00023163"/>
    </source>
</evidence>
<dbReference type="Pfam" id="PF07729">
    <property type="entry name" value="FCD"/>
    <property type="match status" value="1"/>
</dbReference>
<evidence type="ECO:0000259" key="4">
    <source>
        <dbReference type="PROSITE" id="PS50949"/>
    </source>
</evidence>
<proteinExistence type="predicted"/>
<evidence type="ECO:0000256" key="2">
    <source>
        <dbReference type="ARBA" id="ARBA00023125"/>
    </source>
</evidence>
<dbReference type="InterPro" id="IPR011711">
    <property type="entry name" value="GntR_C"/>
</dbReference>
<gene>
    <name evidence="5" type="ORF">LNKW23_38130</name>
</gene>
<dbReference type="PANTHER" id="PTHR43537">
    <property type="entry name" value="TRANSCRIPTIONAL REGULATOR, GNTR FAMILY"/>
    <property type="match status" value="1"/>
</dbReference>